<comment type="caution">
    <text evidence="4">The sequence shown here is derived from an EMBL/GenBank/DDBJ whole genome shotgun (WGS) entry which is preliminary data.</text>
</comment>
<feature type="active site" description="Charge relay system" evidence="2">
    <location>
        <position position="310"/>
    </location>
</feature>
<evidence type="ECO:0000256" key="2">
    <source>
        <dbReference type="PIRSR" id="PIRSR005211-1"/>
    </source>
</evidence>
<dbReference type="EMBL" id="APLQ01000014">
    <property type="protein sequence ID" value="ENO14398.1"/>
    <property type="molecule type" value="Genomic_DNA"/>
</dbReference>
<protein>
    <submittedName>
        <fullName evidence="4">Alpha/beta fold hydrolase</fullName>
    </submittedName>
</protein>
<dbReference type="GO" id="GO:0047372">
    <property type="term" value="F:monoacylglycerol lipase activity"/>
    <property type="evidence" value="ECO:0007669"/>
    <property type="project" value="TreeGrafter"/>
</dbReference>
<evidence type="ECO:0000313" key="4">
    <source>
        <dbReference type="EMBL" id="ENO14398.1"/>
    </source>
</evidence>
<dbReference type="SUPFAM" id="SSF53474">
    <property type="entry name" value="alpha/beta-Hydrolases"/>
    <property type="match status" value="1"/>
</dbReference>
<accession>N6X021</accession>
<feature type="active site" description="Charge relay system" evidence="2">
    <location>
        <position position="281"/>
    </location>
</feature>
<dbReference type="InterPro" id="IPR000073">
    <property type="entry name" value="AB_hydrolase_1"/>
</dbReference>
<organism evidence="4 5">
    <name type="scientific">Marinobacter nanhaiticus D15-8W</name>
    <dbReference type="NCBI Taxonomy" id="626887"/>
    <lineage>
        <taxon>Bacteria</taxon>
        <taxon>Pseudomonadati</taxon>
        <taxon>Pseudomonadota</taxon>
        <taxon>Gammaproteobacteria</taxon>
        <taxon>Pseudomonadales</taxon>
        <taxon>Marinobacteraceae</taxon>
        <taxon>Marinobacter</taxon>
    </lineage>
</organism>
<reference evidence="4 5" key="1">
    <citation type="journal article" date="2013" name="Genome Announc.">
        <title>Genome Sequence of the Polycyclic Aromatic Hydrocarbon-Degrading Bacterium Strain Marinobacter nanhaiticus D15-8WT.</title>
        <authorList>
            <person name="Cui Z."/>
            <person name="Gao W."/>
            <person name="Li Q."/>
            <person name="Xu G."/>
            <person name="Zheng L."/>
        </authorList>
    </citation>
    <scope>NUCLEOTIDE SEQUENCE [LARGE SCALE GENOMIC DNA]</scope>
    <source>
        <strain evidence="4 5">D15-8W</strain>
    </source>
</reference>
<keyword evidence="5" id="KW-1185">Reference proteome</keyword>
<dbReference type="Pfam" id="PF00561">
    <property type="entry name" value="Abhydrolase_1"/>
    <property type="match status" value="1"/>
</dbReference>
<dbReference type="STRING" id="626887.J057_23430"/>
<gene>
    <name evidence="4" type="ORF">J057_23430</name>
</gene>
<dbReference type="Gene3D" id="3.40.50.1820">
    <property type="entry name" value="alpha/beta hydrolase"/>
    <property type="match status" value="1"/>
</dbReference>
<dbReference type="RefSeq" id="WP_004582616.1">
    <property type="nucleotide sequence ID" value="NZ_AP028878.1"/>
</dbReference>
<dbReference type="PIRSF" id="PIRSF005211">
    <property type="entry name" value="Ab_hydro_YheT"/>
    <property type="match status" value="1"/>
</dbReference>
<dbReference type="GO" id="GO:0034338">
    <property type="term" value="F:short-chain carboxylesterase activity"/>
    <property type="evidence" value="ECO:0007669"/>
    <property type="project" value="TreeGrafter"/>
</dbReference>
<feature type="domain" description="AB hydrolase-1" evidence="3">
    <location>
        <begin position="76"/>
        <end position="286"/>
    </location>
</feature>
<dbReference type="eggNOG" id="COG0429">
    <property type="taxonomic scope" value="Bacteria"/>
</dbReference>
<dbReference type="PANTHER" id="PTHR10794:SF94">
    <property type="entry name" value="ESTERASE YHET-RELATED"/>
    <property type="match status" value="1"/>
</dbReference>
<name>N6X021_9GAMM</name>
<evidence type="ECO:0000256" key="1">
    <source>
        <dbReference type="ARBA" id="ARBA00010884"/>
    </source>
</evidence>
<dbReference type="Proteomes" id="UP000013165">
    <property type="component" value="Unassembled WGS sequence"/>
</dbReference>
<feature type="active site" description="Charge relay system" evidence="2">
    <location>
        <position position="154"/>
    </location>
</feature>
<keyword evidence="4" id="KW-0378">Hydrolase</keyword>
<dbReference type="OrthoDB" id="332676at2"/>
<dbReference type="InterPro" id="IPR029058">
    <property type="entry name" value="AB_hydrolase_fold"/>
</dbReference>
<comment type="similarity">
    <text evidence="1">Belongs to the AB hydrolase superfamily. AB hydrolase 4 family.</text>
</comment>
<dbReference type="PATRIC" id="fig|626887.3.peg.4686"/>
<dbReference type="PANTHER" id="PTHR10794">
    <property type="entry name" value="ABHYDROLASE DOMAIN-CONTAINING PROTEIN"/>
    <property type="match status" value="1"/>
</dbReference>
<evidence type="ECO:0000313" key="5">
    <source>
        <dbReference type="Proteomes" id="UP000013165"/>
    </source>
</evidence>
<sequence length="336" mass="38319">MTGHPSDFYPLPADLASDSQSYRPPLWLRSGHLQSVWPTLFRHVELMMPRESVLKTKDGDELHLDWYEQGSDRLAILSHGLEGHSRRPYVLGLGRALLADGWDVLAWNFRSCGGHMNHLPRFYHSGSTEDLRAVVRAALDSPSRYRCLGLSGFSMGGNLTMLYLAEEGAQLDSRIRGGLTFSVPCDLAGSASMLARPSRKVYMQRFLRDLHIKMKEKAQRFPDLIDIDGYEQIRSFQQFDDRYTAPLHGFRDAEHYWSQASCLPRLPEIRVPSLIVNAMDDPFLSPSCFPSKKTQLGDRVQLEAPRWGGHVGFVELARDGYYWSERRALQFFRGLV</sequence>
<dbReference type="AlphaFoldDB" id="N6X021"/>
<dbReference type="HOGENOM" id="CLU_032487_0_0_6"/>
<proteinExistence type="inferred from homology"/>
<dbReference type="InterPro" id="IPR050960">
    <property type="entry name" value="AB_hydrolase_4_sf"/>
</dbReference>
<evidence type="ECO:0000259" key="3">
    <source>
        <dbReference type="Pfam" id="PF00561"/>
    </source>
</evidence>
<dbReference type="InterPro" id="IPR012020">
    <property type="entry name" value="ABHD4"/>
</dbReference>